<evidence type="ECO:0000313" key="2">
    <source>
        <dbReference type="Proteomes" id="UP000005238"/>
    </source>
</evidence>
<name>H3HDL7_PHYRM</name>
<dbReference type="STRING" id="164328.H3HDL7"/>
<reference evidence="1" key="2">
    <citation type="submission" date="2015-06" db="UniProtKB">
        <authorList>
            <consortium name="EnsemblProtists"/>
        </authorList>
    </citation>
    <scope>IDENTIFICATION</scope>
    <source>
        <strain evidence="1">Pr102</strain>
    </source>
</reference>
<dbReference type="OMA" id="VYLEICA"/>
<dbReference type="EMBL" id="DS566065">
    <property type="status" value="NOT_ANNOTATED_CDS"/>
    <property type="molecule type" value="Genomic_DNA"/>
</dbReference>
<dbReference type="AlphaFoldDB" id="H3HDL7"/>
<dbReference type="VEuPathDB" id="FungiDB:KRP23_15169"/>
<protein>
    <recommendedName>
        <fullName evidence="3">M96 mating-specific protein family</fullName>
    </recommendedName>
</protein>
<dbReference type="VEuPathDB" id="FungiDB:KRP22_5066"/>
<organism evidence="1 2">
    <name type="scientific">Phytophthora ramorum</name>
    <name type="common">Sudden oak death agent</name>
    <dbReference type="NCBI Taxonomy" id="164328"/>
    <lineage>
        <taxon>Eukaryota</taxon>
        <taxon>Sar</taxon>
        <taxon>Stramenopiles</taxon>
        <taxon>Oomycota</taxon>
        <taxon>Peronosporomycetes</taxon>
        <taxon>Peronosporales</taxon>
        <taxon>Peronosporaceae</taxon>
        <taxon>Phytophthora</taxon>
    </lineage>
</organism>
<dbReference type="InParanoid" id="H3HDL7"/>
<dbReference type="PANTHER" id="PTHR35796:SF3">
    <property type="entry name" value="BHLH DOMAIN-CONTAINING PROTEIN"/>
    <property type="match status" value="1"/>
</dbReference>
<dbReference type="Proteomes" id="UP000005238">
    <property type="component" value="Unassembled WGS sequence"/>
</dbReference>
<dbReference type="VEuPathDB" id="FungiDB:KRP23_15168"/>
<evidence type="ECO:0008006" key="3">
    <source>
        <dbReference type="Google" id="ProtNLM"/>
    </source>
</evidence>
<proteinExistence type="predicted"/>
<evidence type="ECO:0000313" key="1">
    <source>
        <dbReference type="EnsemblProtists" id="Phyra96255"/>
    </source>
</evidence>
<accession>H3HDL7</accession>
<reference evidence="2" key="1">
    <citation type="journal article" date="2006" name="Science">
        <title>Phytophthora genome sequences uncover evolutionary origins and mechanisms of pathogenesis.</title>
        <authorList>
            <person name="Tyler B.M."/>
            <person name="Tripathy S."/>
            <person name="Zhang X."/>
            <person name="Dehal P."/>
            <person name="Jiang R.H."/>
            <person name="Aerts A."/>
            <person name="Arredondo F.D."/>
            <person name="Baxter L."/>
            <person name="Bensasson D."/>
            <person name="Beynon J.L."/>
            <person name="Chapman J."/>
            <person name="Damasceno C.M."/>
            <person name="Dorrance A.E."/>
            <person name="Dou D."/>
            <person name="Dickerman A.W."/>
            <person name="Dubchak I.L."/>
            <person name="Garbelotto M."/>
            <person name="Gijzen M."/>
            <person name="Gordon S.G."/>
            <person name="Govers F."/>
            <person name="Grunwald N.J."/>
            <person name="Huang W."/>
            <person name="Ivors K.L."/>
            <person name="Jones R.W."/>
            <person name="Kamoun S."/>
            <person name="Krampis K."/>
            <person name="Lamour K.H."/>
            <person name="Lee M.K."/>
            <person name="McDonald W.H."/>
            <person name="Medina M."/>
            <person name="Meijer H.J."/>
            <person name="Nordberg E.K."/>
            <person name="Maclean D.J."/>
            <person name="Ospina-Giraldo M.D."/>
            <person name="Morris P.F."/>
            <person name="Phuntumart V."/>
            <person name="Putnam N.H."/>
            <person name="Rash S."/>
            <person name="Rose J.K."/>
            <person name="Sakihama Y."/>
            <person name="Salamov A.A."/>
            <person name="Savidor A."/>
            <person name="Scheuring C.F."/>
            <person name="Smith B.M."/>
            <person name="Sobral B.W."/>
            <person name="Terry A."/>
            <person name="Torto-Alalibo T.A."/>
            <person name="Win J."/>
            <person name="Xu Z."/>
            <person name="Zhang H."/>
            <person name="Grigoriev I.V."/>
            <person name="Rokhsar D.S."/>
            <person name="Boore J.L."/>
        </authorList>
    </citation>
    <scope>NUCLEOTIDE SEQUENCE [LARGE SCALE GENOMIC DNA]</scope>
    <source>
        <strain evidence="2">Pr102</strain>
    </source>
</reference>
<dbReference type="EnsemblProtists" id="Phyra96255">
    <property type="protein sequence ID" value="Phyra96255"/>
    <property type="gene ID" value="Phyra96255"/>
</dbReference>
<dbReference type="HOGENOM" id="CLU_010683_0_0_1"/>
<keyword evidence="2" id="KW-1185">Reference proteome</keyword>
<dbReference type="PANTHER" id="PTHR35796">
    <property type="entry name" value="HYPOTHETICAL CYTOSOLIC PROTEIN"/>
    <property type="match status" value="1"/>
</dbReference>
<sequence>MSLLHDDGEDFEALDAALSFVDAYIASPAAVVQDAPLAANMTAPDVAKVKENGRFQGGCRKSHCQAATNAAVATKRVKVNPNRARNERKNELAYLRNKESGLALTVANSAPDIPPFWRDMATRQKLRRDKAERENARLKLVLEGQVKLARSMETLLQKRARQQVSECAGHVGTNGAQGRTLDFLADKRTFDALLTSVNAAYHEVDEVFAANGLVDSETPSRDACMREGANGMYLDISSSKLLPFGWDAVSTAVWDHFKGAEKHRGNLYEKAAKKLDTTDDTVMEDFKMEFMGKTTRADFRVKQVLRRYVEADRQVVVWVTSVHSLDEGKSRPFAGLGFAEKGYVVIKRPKSPALVKSGFTVLQMCSLVVPQKAESCAQDATTVGAFTEFALNVIVANATVSQERIENVLLDQALKEPPPPAMEEARTVAFAQEDPMQSSALSQLLLDDESDGQEEEAELQKMMESLSWVHEGVGSSRGKSRRRAHNDRHDEVEFLRIKVQQMEEELRALRLQHLDTMVPMSVSPGPAATLAFSSQAFGFPVSSPQTPETPPIWDLAARQQRWRERAAGLARSMEAQLGKRIREQLAGTAFGDLSGVDRGPDFALESETAEALRHGLDTAFEELDTVFGSNGLDQVETPYTEARIREGASGMYLDIFANKLLPFDFETTATATWNHYRGVERRRGNLYQNLTQDEETCSDTVVEEVAMKFTGKSTNADFRVKQALRRYVDADRQVVVWVSKAEAVEQQSSAYSNFAFVDKGYVVVKKPTLPEQDRSVSTLLQIRCLISPQMARGCVLDVSAASAFTEFVLSVMVASITATQELVEGMLVEKAQQLLQQRG</sequence>
<dbReference type="eggNOG" id="ENOG502R2I1">
    <property type="taxonomic scope" value="Eukaryota"/>
</dbReference>
<dbReference type="VEuPathDB" id="FungiDB:KRP22_8842"/>